<dbReference type="PANTHER" id="PTHR43976">
    <property type="entry name" value="SHORT CHAIN DEHYDROGENASE"/>
    <property type="match status" value="1"/>
</dbReference>
<accession>A0ABU6F159</accession>
<comment type="similarity">
    <text evidence="1 3">Belongs to the short-chain dehydrogenases/reductases (SDR) family.</text>
</comment>
<proteinExistence type="inferred from homology"/>
<organism evidence="4 5">
    <name type="scientific">Streptomyces endophyticus</name>
    <dbReference type="NCBI Taxonomy" id="714166"/>
    <lineage>
        <taxon>Bacteria</taxon>
        <taxon>Bacillati</taxon>
        <taxon>Actinomycetota</taxon>
        <taxon>Actinomycetes</taxon>
        <taxon>Kitasatosporales</taxon>
        <taxon>Streptomycetaceae</taxon>
        <taxon>Streptomyces</taxon>
    </lineage>
</organism>
<keyword evidence="2" id="KW-0560">Oxidoreductase</keyword>
<dbReference type="CDD" id="cd05374">
    <property type="entry name" value="17beta-HSD-like_SDR_c"/>
    <property type="match status" value="1"/>
</dbReference>
<evidence type="ECO:0000256" key="3">
    <source>
        <dbReference type="RuleBase" id="RU000363"/>
    </source>
</evidence>
<keyword evidence="5" id="KW-1185">Reference proteome</keyword>
<reference evidence="4 5" key="1">
    <citation type="submission" date="2022-10" db="EMBL/GenBank/DDBJ databases">
        <authorList>
            <person name="Xie J."/>
            <person name="Shen N."/>
        </authorList>
    </citation>
    <scope>NUCLEOTIDE SEQUENCE [LARGE SCALE GENOMIC DNA]</scope>
    <source>
        <strain evidence="4 5">YIM65594</strain>
    </source>
</reference>
<dbReference type="RefSeq" id="WP_326015419.1">
    <property type="nucleotide sequence ID" value="NZ_JAOZYC010000075.1"/>
</dbReference>
<dbReference type="Proteomes" id="UP001354931">
    <property type="component" value="Unassembled WGS sequence"/>
</dbReference>
<dbReference type="PANTHER" id="PTHR43976:SF16">
    <property type="entry name" value="SHORT-CHAIN DEHYDROGENASE_REDUCTASE FAMILY PROTEIN"/>
    <property type="match status" value="1"/>
</dbReference>
<dbReference type="InterPro" id="IPR020904">
    <property type="entry name" value="Sc_DH/Rdtase_CS"/>
</dbReference>
<dbReference type="InterPro" id="IPR036291">
    <property type="entry name" value="NAD(P)-bd_dom_sf"/>
</dbReference>
<dbReference type="Pfam" id="PF00106">
    <property type="entry name" value="adh_short"/>
    <property type="match status" value="1"/>
</dbReference>
<dbReference type="Gene3D" id="3.40.50.720">
    <property type="entry name" value="NAD(P)-binding Rossmann-like Domain"/>
    <property type="match status" value="1"/>
</dbReference>
<sequence length="277" mass="28262">MNRVWLVTGASSGFGRAITEAAVAAGDVVVAAARRTAPLDDLVAAHPDQVETLALDVTAIGDVQAAVDGVAARHGRIDVLVNNAGRGMVGAVEEATDAELRDLMDLHFFGPAALTRAVLPHMRRRGSGTIVQLTSMGGRFAFAGVGAYCATKFALEGLSEALAAEVAPLGIRVLIVEPGAFRTGFAGSADLTPVSTLDAYQDTVGPVLSALPGGSGQEPGDPAKAASAILTAVDADEPPLRLPLGNDAVDAITAQLDGSRAELGAWEKLARSTDFDA</sequence>
<evidence type="ECO:0000256" key="1">
    <source>
        <dbReference type="ARBA" id="ARBA00006484"/>
    </source>
</evidence>
<dbReference type="PROSITE" id="PS00061">
    <property type="entry name" value="ADH_SHORT"/>
    <property type="match status" value="1"/>
</dbReference>
<dbReference type="SUPFAM" id="SSF51735">
    <property type="entry name" value="NAD(P)-binding Rossmann-fold domains"/>
    <property type="match status" value="1"/>
</dbReference>
<evidence type="ECO:0000313" key="4">
    <source>
        <dbReference type="EMBL" id="MEB8337745.1"/>
    </source>
</evidence>
<dbReference type="NCBIfam" id="NF004824">
    <property type="entry name" value="PRK06180.1"/>
    <property type="match status" value="1"/>
</dbReference>
<dbReference type="PRINTS" id="PR00080">
    <property type="entry name" value="SDRFAMILY"/>
</dbReference>
<evidence type="ECO:0000313" key="5">
    <source>
        <dbReference type="Proteomes" id="UP001354931"/>
    </source>
</evidence>
<gene>
    <name evidence="4" type="ORF">OKJ99_09530</name>
</gene>
<name>A0ABU6F159_9ACTN</name>
<dbReference type="InterPro" id="IPR051911">
    <property type="entry name" value="SDR_oxidoreductase"/>
</dbReference>
<dbReference type="PRINTS" id="PR00081">
    <property type="entry name" value="GDHRDH"/>
</dbReference>
<dbReference type="EMBL" id="JAOZYC010000075">
    <property type="protein sequence ID" value="MEB8337745.1"/>
    <property type="molecule type" value="Genomic_DNA"/>
</dbReference>
<evidence type="ECO:0000256" key="2">
    <source>
        <dbReference type="ARBA" id="ARBA00023002"/>
    </source>
</evidence>
<comment type="caution">
    <text evidence="4">The sequence shown here is derived from an EMBL/GenBank/DDBJ whole genome shotgun (WGS) entry which is preliminary data.</text>
</comment>
<dbReference type="InterPro" id="IPR002347">
    <property type="entry name" value="SDR_fam"/>
</dbReference>
<protein>
    <submittedName>
        <fullName evidence="4">Oxidoreductase</fullName>
    </submittedName>
</protein>